<accession>A0A1B6K2Q2</accession>
<feature type="coiled-coil region" evidence="1">
    <location>
        <begin position="15"/>
        <end position="49"/>
    </location>
</feature>
<dbReference type="EMBL" id="GECU01001992">
    <property type="protein sequence ID" value="JAT05715.1"/>
    <property type="molecule type" value="Transcribed_RNA"/>
</dbReference>
<feature type="non-terminal residue" evidence="2">
    <location>
        <position position="216"/>
    </location>
</feature>
<name>A0A1B6K2Q2_9HEMI</name>
<keyword evidence="1" id="KW-0175">Coiled coil</keyword>
<sequence length="216" mass="24550">TSKLEEERNLKHDFLLQAEIEKNEFTTKINNLNSEKSVLNTKIQQLTEDLDSKTIYFKKETDRLQLEITALRDTEVVLRTELESRNSLIHSIQTNCQELVFKLDEQEYTIRAYLKSLVVNTKSHLNMKLSSSSTTSYKKNSTSVLQPPTIYESSRAPLITKTLDDLRHSTISLHDELLGTSKNLMTSGDRQPCNKKLETTLTTSPIAQGNSLTSGI</sequence>
<proteinExistence type="predicted"/>
<evidence type="ECO:0000256" key="1">
    <source>
        <dbReference type="SAM" id="Coils"/>
    </source>
</evidence>
<feature type="non-terminal residue" evidence="2">
    <location>
        <position position="1"/>
    </location>
</feature>
<organism evidence="2">
    <name type="scientific">Homalodisca liturata</name>
    <dbReference type="NCBI Taxonomy" id="320908"/>
    <lineage>
        <taxon>Eukaryota</taxon>
        <taxon>Metazoa</taxon>
        <taxon>Ecdysozoa</taxon>
        <taxon>Arthropoda</taxon>
        <taxon>Hexapoda</taxon>
        <taxon>Insecta</taxon>
        <taxon>Pterygota</taxon>
        <taxon>Neoptera</taxon>
        <taxon>Paraneoptera</taxon>
        <taxon>Hemiptera</taxon>
        <taxon>Auchenorrhyncha</taxon>
        <taxon>Membracoidea</taxon>
        <taxon>Cicadellidae</taxon>
        <taxon>Cicadellinae</taxon>
        <taxon>Proconiini</taxon>
        <taxon>Homalodisca</taxon>
    </lineage>
</organism>
<gene>
    <name evidence="2" type="ORF">g.10303</name>
</gene>
<evidence type="ECO:0000313" key="2">
    <source>
        <dbReference type="EMBL" id="JAT05715.1"/>
    </source>
</evidence>
<protein>
    <submittedName>
        <fullName evidence="2">Uncharacterized protein</fullName>
    </submittedName>
</protein>
<dbReference type="AlphaFoldDB" id="A0A1B6K2Q2"/>
<reference evidence="2" key="1">
    <citation type="submission" date="2015-11" db="EMBL/GenBank/DDBJ databases">
        <title>De novo transcriptome assembly of four potential Pierce s Disease insect vectors from Arizona vineyards.</title>
        <authorList>
            <person name="Tassone E.E."/>
        </authorList>
    </citation>
    <scope>NUCLEOTIDE SEQUENCE</scope>
</reference>